<protein>
    <recommendedName>
        <fullName evidence="1">YcgL domain-containing protein</fullName>
    </recommendedName>
</protein>
<dbReference type="PROSITE" id="PS51648">
    <property type="entry name" value="YCGL"/>
    <property type="match status" value="1"/>
</dbReference>
<dbReference type="AlphaFoldDB" id="A0A2S5KMU5"/>
<evidence type="ECO:0000259" key="1">
    <source>
        <dbReference type="PROSITE" id="PS51648"/>
    </source>
</evidence>
<name>A0A2S5KMU5_9PROT</name>
<accession>A0A2S5KMU5</accession>
<dbReference type="PANTHER" id="PTHR38109">
    <property type="entry name" value="PROTEIN YCGL"/>
    <property type="match status" value="1"/>
</dbReference>
<evidence type="ECO:0000313" key="3">
    <source>
        <dbReference type="Proteomes" id="UP000238196"/>
    </source>
</evidence>
<comment type="caution">
    <text evidence="2">The sequence shown here is derived from an EMBL/GenBank/DDBJ whole genome shotgun (WGS) entry which is preliminary data.</text>
</comment>
<dbReference type="EMBL" id="PRLP01000057">
    <property type="protein sequence ID" value="PPC76060.1"/>
    <property type="molecule type" value="Genomic_DNA"/>
</dbReference>
<dbReference type="SUPFAM" id="SSF160191">
    <property type="entry name" value="YcgL-like"/>
    <property type="match status" value="1"/>
</dbReference>
<dbReference type="Gene3D" id="3.10.510.20">
    <property type="entry name" value="YcgL domain"/>
    <property type="match status" value="1"/>
</dbReference>
<feature type="domain" description="YcgL" evidence="1">
    <location>
        <begin position="4"/>
        <end position="88"/>
    </location>
</feature>
<reference evidence="2 3" key="1">
    <citation type="submission" date="2018-02" db="EMBL/GenBank/DDBJ databases">
        <title>novel marine gammaproteobacteria from coastal saline agro ecosystem.</title>
        <authorList>
            <person name="Krishnan R."/>
            <person name="Ramesh Kumar N."/>
        </authorList>
    </citation>
    <scope>NUCLEOTIDE SEQUENCE [LARGE SCALE GENOMIC DNA]</scope>
    <source>
        <strain evidence="2 3">228</strain>
    </source>
</reference>
<sequence length="96" mass="11185">MKPVLCSIYKSPKRDEMYLYVLKQEQFAKVPELLLEQFGKPVHVFDMLLKADRKLARAKVEDVLAAIESQGFFLQMPPPKEAYMLDSYRAPTEGRY</sequence>
<organism evidence="2 3">
    <name type="scientific">Proteobacteria bacterium 228</name>
    <dbReference type="NCBI Taxonomy" id="2083153"/>
    <lineage>
        <taxon>Bacteria</taxon>
        <taxon>Pseudomonadati</taxon>
        <taxon>Pseudomonadota</taxon>
    </lineage>
</organism>
<dbReference type="Proteomes" id="UP000238196">
    <property type="component" value="Unassembled WGS sequence"/>
</dbReference>
<dbReference type="InterPro" id="IPR027354">
    <property type="entry name" value="YcgL_dom"/>
</dbReference>
<gene>
    <name evidence="2" type="ORF">C4K68_16830</name>
</gene>
<dbReference type="OrthoDB" id="7062382at2"/>
<proteinExistence type="inferred from homology"/>
<evidence type="ECO:0000313" key="2">
    <source>
        <dbReference type="EMBL" id="PPC76060.1"/>
    </source>
</evidence>
<dbReference type="Pfam" id="PF05166">
    <property type="entry name" value="YcgL"/>
    <property type="match status" value="1"/>
</dbReference>
<dbReference type="PANTHER" id="PTHR38109:SF1">
    <property type="entry name" value="PROTEIN YCGL"/>
    <property type="match status" value="1"/>
</dbReference>
<dbReference type="InterPro" id="IPR038068">
    <property type="entry name" value="YcgL-like_sf"/>
</dbReference>
<dbReference type="HAMAP" id="MF_01866">
    <property type="entry name" value="UPF0745"/>
    <property type="match status" value="1"/>
</dbReference>